<proteinExistence type="inferred from homology"/>
<comment type="subcellular location">
    <subcellularLocation>
        <location evidence="1 4 5">Nucleus</location>
    </subcellularLocation>
</comment>
<keyword evidence="4 5" id="KW-0238">DNA-binding</keyword>
<dbReference type="PROSITE" id="PS50071">
    <property type="entry name" value="HOMEOBOX_2"/>
    <property type="match status" value="1"/>
</dbReference>
<comment type="similarity">
    <text evidence="3">Belongs to the even-skipped homeobox family.</text>
</comment>
<dbReference type="EMBL" id="HACG01050239">
    <property type="protein sequence ID" value="CEK97104.1"/>
    <property type="molecule type" value="Transcribed_RNA"/>
</dbReference>
<evidence type="ECO:0000256" key="5">
    <source>
        <dbReference type="RuleBase" id="RU000682"/>
    </source>
</evidence>
<feature type="non-terminal residue" evidence="8">
    <location>
        <position position="1"/>
    </location>
</feature>
<feature type="region of interest" description="Disordered" evidence="6">
    <location>
        <begin position="78"/>
        <end position="160"/>
    </location>
</feature>
<dbReference type="InterPro" id="IPR001356">
    <property type="entry name" value="HD"/>
</dbReference>
<accession>A0A0B7BV74</accession>
<dbReference type="GO" id="GO:0005634">
    <property type="term" value="C:nucleus"/>
    <property type="evidence" value="ECO:0007669"/>
    <property type="project" value="UniProtKB-SubCell"/>
</dbReference>
<evidence type="ECO:0000313" key="8">
    <source>
        <dbReference type="EMBL" id="CEK97104.1"/>
    </source>
</evidence>
<dbReference type="InterPro" id="IPR052002">
    <property type="entry name" value="Even-skipped_HD"/>
</dbReference>
<dbReference type="SUPFAM" id="SSF46689">
    <property type="entry name" value="Homeodomain-like"/>
    <property type="match status" value="1"/>
</dbReference>
<dbReference type="SMART" id="SM00389">
    <property type="entry name" value="HOX"/>
    <property type="match status" value="1"/>
</dbReference>
<feature type="compositionally biased region" description="Polar residues" evidence="6">
    <location>
        <begin position="78"/>
        <end position="96"/>
    </location>
</feature>
<feature type="domain" description="Homeobox" evidence="7">
    <location>
        <begin position="162"/>
        <end position="211"/>
    </location>
</feature>
<gene>
    <name evidence="8" type="primary">ORF214654</name>
</gene>
<dbReference type="PANTHER" id="PTHR46294:SF4">
    <property type="entry name" value="SEGMENTATION PROTEIN EVEN-SKIPPED"/>
    <property type="match status" value="1"/>
</dbReference>
<dbReference type="CDD" id="cd00086">
    <property type="entry name" value="homeodomain"/>
    <property type="match status" value="1"/>
</dbReference>
<dbReference type="InterPro" id="IPR009057">
    <property type="entry name" value="Homeodomain-like_sf"/>
</dbReference>
<evidence type="ECO:0000259" key="7">
    <source>
        <dbReference type="PROSITE" id="PS50071"/>
    </source>
</evidence>
<dbReference type="GO" id="GO:0000978">
    <property type="term" value="F:RNA polymerase II cis-regulatory region sequence-specific DNA binding"/>
    <property type="evidence" value="ECO:0007669"/>
    <property type="project" value="TreeGrafter"/>
</dbReference>
<sequence length="211" mass="23768">HNQSGSYHHHLLLHLRNEEINYLHKETERNRSPNKDIILPHSSSHTGKTTGVHMSQNMTNVAFFKNHLTRIHQEGIATHNQSTDSGLNDSANSLDTSEGAGNVSDDDVTKNYDDDDIRISSNDDDDCPKSYSAVSDGEDCESSMKSQQMGTGSRGDSLLDENQVRRYRTAFTREQIGCLEKEFVKENYVSRPKRCELATSLNLPEATIKVW</sequence>
<dbReference type="AlphaFoldDB" id="A0A0B7BV74"/>
<evidence type="ECO:0000256" key="6">
    <source>
        <dbReference type="SAM" id="MobiDB-lite"/>
    </source>
</evidence>
<dbReference type="Pfam" id="PF00046">
    <property type="entry name" value="Homeodomain"/>
    <property type="match status" value="1"/>
</dbReference>
<evidence type="ECO:0000256" key="1">
    <source>
        <dbReference type="ARBA" id="ARBA00004123"/>
    </source>
</evidence>
<evidence type="ECO:0000256" key="2">
    <source>
        <dbReference type="ARBA" id="ARBA00022473"/>
    </source>
</evidence>
<evidence type="ECO:0000256" key="3">
    <source>
        <dbReference type="ARBA" id="ARBA00038449"/>
    </source>
</evidence>
<organism evidence="8">
    <name type="scientific">Arion vulgaris</name>
    <dbReference type="NCBI Taxonomy" id="1028688"/>
    <lineage>
        <taxon>Eukaryota</taxon>
        <taxon>Metazoa</taxon>
        <taxon>Spiralia</taxon>
        <taxon>Lophotrochozoa</taxon>
        <taxon>Mollusca</taxon>
        <taxon>Gastropoda</taxon>
        <taxon>Heterobranchia</taxon>
        <taxon>Euthyneura</taxon>
        <taxon>Panpulmonata</taxon>
        <taxon>Eupulmonata</taxon>
        <taxon>Stylommatophora</taxon>
        <taxon>Helicina</taxon>
        <taxon>Arionoidea</taxon>
        <taxon>Arionidae</taxon>
        <taxon>Arion</taxon>
    </lineage>
</organism>
<dbReference type="GO" id="GO:0000981">
    <property type="term" value="F:DNA-binding transcription factor activity, RNA polymerase II-specific"/>
    <property type="evidence" value="ECO:0007669"/>
    <property type="project" value="TreeGrafter"/>
</dbReference>
<keyword evidence="4 5" id="KW-0371">Homeobox</keyword>
<feature type="region of interest" description="Disordered" evidence="6">
    <location>
        <begin position="26"/>
        <end position="49"/>
    </location>
</feature>
<feature type="non-terminal residue" evidence="8">
    <location>
        <position position="211"/>
    </location>
</feature>
<dbReference type="PANTHER" id="PTHR46294">
    <property type="entry name" value="SEGMENTATION PROTEIN EVEN-SKIPPED"/>
    <property type="match status" value="1"/>
</dbReference>
<reference evidence="8" key="1">
    <citation type="submission" date="2014-12" db="EMBL/GenBank/DDBJ databases">
        <title>Insight into the proteome of Arion vulgaris.</title>
        <authorList>
            <person name="Aradska J."/>
            <person name="Bulat T."/>
            <person name="Smidak R."/>
            <person name="Sarate P."/>
            <person name="Gangsoo J."/>
            <person name="Sialana F."/>
            <person name="Bilban M."/>
            <person name="Lubec G."/>
        </authorList>
    </citation>
    <scope>NUCLEOTIDE SEQUENCE</scope>
    <source>
        <tissue evidence="8">Skin</tissue>
    </source>
</reference>
<evidence type="ECO:0000256" key="4">
    <source>
        <dbReference type="PROSITE-ProRule" id="PRU00108"/>
    </source>
</evidence>
<dbReference type="Gene3D" id="1.10.10.60">
    <property type="entry name" value="Homeodomain-like"/>
    <property type="match status" value="1"/>
</dbReference>
<keyword evidence="4 5" id="KW-0539">Nucleus</keyword>
<name>A0A0B7BV74_9EUPU</name>
<keyword evidence="2" id="KW-0217">Developmental protein</keyword>
<protein>
    <recommendedName>
        <fullName evidence="7">Homeobox domain-containing protein</fullName>
    </recommendedName>
</protein>